<name>A0ABY2BP23_9ACTN</name>
<dbReference type="SUPFAM" id="SSF56349">
    <property type="entry name" value="DNA breaking-rejoining enzymes"/>
    <property type="match status" value="1"/>
</dbReference>
<accession>A0ABY2BP23</accession>
<organism evidence="2 3">
    <name type="scientific">Kribbella orskensis</name>
    <dbReference type="NCBI Taxonomy" id="2512216"/>
    <lineage>
        <taxon>Bacteria</taxon>
        <taxon>Bacillati</taxon>
        <taxon>Actinomycetota</taxon>
        <taxon>Actinomycetes</taxon>
        <taxon>Propionibacteriales</taxon>
        <taxon>Kribbellaceae</taxon>
        <taxon>Kribbella</taxon>
    </lineage>
</organism>
<dbReference type="Gene3D" id="1.10.443.10">
    <property type="entry name" value="Intergrase catalytic core"/>
    <property type="match status" value="1"/>
</dbReference>
<evidence type="ECO:0000313" key="3">
    <source>
        <dbReference type="Proteomes" id="UP000295818"/>
    </source>
</evidence>
<dbReference type="RefSeq" id="WP_199239707.1">
    <property type="nucleotide sequence ID" value="NZ_SLWM01000003.1"/>
</dbReference>
<reference evidence="2 3" key="1">
    <citation type="journal article" date="2015" name="Stand. Genomic Sci.">
        <title>Genomic Encyclopedia of Bacterial and Archaeal Type Strains, Phase III: the genomes of soil and plant-associated and newly described type strains.</title>
        <authorList>
            <person name="Whitman W.B."/>
            <person name="Woyke T."/>
            <person name="Klenk H.P."/>
            <person name="Zhou Y."/>
            <person name="Lilburn T.G."/>
            <person name="Beck B.J."/>
            <person name="De Vos P."/>
            <person name="Vandamme P."/>
            <person name="Eisen J.A."/>
            <person name="Garrity G."/>
            <person name="Hugenholtz P."/>
            <person name="Kyrpides N.C."/>
        </authorList>
    </citation>
    <scope>NUCLEOTIDE SEQUENCE [LARGE SCALE GENOMIC DNA]</scope>
    <source>
        <strain evidence="2 3">VKM Ac-2538</strain>
    </source>
</reference>
<evidence type="ECO:0000313" key="2">
    <source>
        <dbReference type="EMBL" id="TCO27367.1"/>
    </source>
</evidence>
<comment type="caution">
    <text evidence="2">The sequence shown here is derived from an EMBL/GenBank/DDBJ whole genome shotgun (WGS) entry which is preliminary data.</text>
</comment>
<gene>
    <name evidence="2" type="ORF">EV644_10364</name>
</gene>
<sequence length="123" mass="13817">MPCPPDLTAMFHHHITKFGTAPDGRLFWGRGRGVLSAKYYQVMWQQVREDVLGIEAAKSSPLAQRPYDLRHAAVSSWLASGVDAARIAEWAGHSLEVLLRIYAKVIDGQEEQALERIEAFLRS</sequence>
<proteinExistence type="predicted"/>
<evidence type="ECO:0000256" key="1">
    <source>
        <dbReference type="ARBA" id="ARBA00023172"/>
    </source>
</evidence>
<dbReference type="Proteomes" id="UP000295818">
    <property type="component" value="Unassembled WGS sequence"/>
</dbReference>
<keyword evidence="3" id="KW-1185">Reference proteome</keyword>
<dbReference type="InterPro" id="IPR013762">
    <property type="entry name" value="Integrase-like_cat_sf"/>
</dbReference>
<protein>
    <recommendedName>
        <fullName evidence="4">Phage integrase family protein</fullName>
    </recommendedName>
</protein>
<keyword evidence="1" id="KW-0233">DNA recombination</keyword>
<dbReference type="EMBL" id="SLWM01000003">
    <property type="protein sequence ID" value="TCO27367.1"/>
    <property type="molecule type" value="Genomic_DNA"/>
</dbReference>
<evidence type="ECO:0008006" key="4">
    <source>
        <dbReference type="Google" id="ProtNLM"/>
    </source>
</evidence>
<dbReference type="InterPro" id="IPR011010">
    <property type="entry name" value="DNA_brk_join_enz"/>
</dbReference>